<name>A0A084STU4_9BACT</name>
<evidence type="ECO:0000256" key="1">
    <source>
        <dbReference type="ARBA" id="ARBA00008918"/>
    </source>
</evidence>
<organism evidence="3 4">
    <name type="scientific">Archangium violaceum Cb vi76</name>
    <dbReference type="NCBI Taxonomy" id="1406225"/>
    <lineage>
        <taxon>Bacteria</taxon>
        <taxon>Pseudomonadati</taxon>
        <taxon>Myxococcota</taxon>
        <taxon>Myxococcia</taxon>
        <taxon>Myxococcales</taxon>
        <taxon>Cystobacterineae</taxon>
        <taxon>Archangiaceae</taxon>
        <taxon>Archangium</taxon>
    </lineage>
</organism>
<dbReference type="Gene3D" id="3.30.530.20">
    <property type="match status" value="1"/>
</dbReference>
<dbReference type="Proteomes" id="UP000028547">
    <property type="component" value="Unassembled WGS sequence"/>
</dbReference>
<accession>A0A084STU4</accession>
<dbReference type="InterPro" id="IPR051213">
    <property type="entry name" value="START_lipid_transfer"/>
</dbReference>
<comment type="similarity">
    <text evidence="1">Belongs to the ribosome association toxin RatA family.</text>
</comment>
<dbReference type="Pfam" id="PF03364">
    <property type="entry name" value="Polyketide_cyc"/>
    <property type="match status" value="1"/>
</dbReference>
<comment type="caution">
    <text evidence="3">The sequence shown here is derived from an EMBL/GenBank/DDBJ whole genome shotgun (WGS) entry which is preliminary data.</text>
</comment>
<evidence type="ECO:0000313" key="3">
    <source>
        <dbReference type="EMBL" id="KFA91879.1"/>
    </source>
</evidence>
<gene>
    <name evidence="3" type="ORF">Q664_19135</name>
</gene>
<dbReference type="InterPro" id="IPR023393">
    <property type="entry name" value="START-like_dom_sf"/>
</dbReference>
<dbReference type="EMBL" id="JPMI01000125">
    <property type="protein sequence ID" value="KFA91879.1"/>
    <property type="molecule type" value="Genomic_DNA"/>
</dbReference>
<protein>
    <recommendedName>
        <fullName evidence="2">Coenzyme Q-binding protein COQ10 START domain-containing protein</fullName>
    </recommendedName>
</protein>
<dbReference type="PIRSF" id="PIRSF039033">
    <property type="entry name" value="START_dom"/>
    <property type="match status" value="1"/>
</dbReference>
<dbReference type="AlphaFoldDB" id="A0A084STU4"/>
<evidence type="ECO:0000259" key="2">
    <source>
        <dbReference type="Pfam" id="PF03364"/>
    </source>
</evidence>
<dbReference type="PANTHER" id="PTHR19308">
    <property type="entry name" value="PHOSPHATIDYLCHOLINE TRANSFER PROTEIN"/>
    <property type="match status" value="1"/>
</dbReference>
<dbReference type="InterPro" id="IPR005031">
    <property type="entry name" value="COQ10_START"/>
</dbReference>
<dbReference type="SUPFAM" id="SSF55961">
    <property type="entry name" value="Bet v1-like"/>
    <property type="match status" value="1"/>
</dbReference>
<sequence>MGPHPARAKESNMRSVTGVAVLVCVLAAGRASAEDWEQVSKGDIAIKARPYTAVTGGREVWAEGVLPVSLQDVQTALTDHDNFRHFMPYVTESRLLSRGEDGARVTYTRLDFPLISDRDYVLRVLDEPVLDAEGKQVAFHQKWAPDNSVLPERAGVVRLRHNQGSWYFTPRAEGGVHFVYRFIVEPGGSIPGFLAGVGQKDAVEATVRGVEKRALKLASERAQAK</sequence>
<dbReference type="InterPro" id="IPR028347">
    <property type="entry name" value="START_dom_prot"/>
</dbReference>
<evidence type="ECO:0000313" key="4">
    <source>
        <dbReference type="Proteomes" id="UP000028547"/>
    </source>
</evidence>
<proteinExistence type="inferred from homology"/>
<dbReference type="PANTHER" id="PTHR19308:SF14">
    <property type="entry name" value="START DOMAIN-CONTAINING PROTEIN"/>
    <property type="match status" value="1"/>
</dbReference>
<feature type="domain" description="Coenzyme Q-binding protein COQ10 START" evidence="2">
    <location>
        <begin position="67"/>
        <end position="208"/>
    </location>
</feature>
<reference evidence="3 4" key="1">
    <citation type="submission" date="2014-07" db="EMBL/GenBank/DDBJ databases">
        <title>Draft Genome Sequence of Gephyronic Acid Producer, Cystobacter violaceus Strain Cb vi76.</title>
        <authorList>
            <person name="Stevens D.C."/>
            <person name="Young J."/>
            <person name="Carmichael R."/>
            <person name="Tan J."/>
            <person name="Taylor R.E."/>
        </authorList>
    </citation>
    <scope>NUCLEOTIDE SEQUENCE [LARGE SCALE GENOMIC DNA]</scope>
    <source>
        <strain evidence="3 4">Cb vi76</strain>
    </source>
</reference>